<keyword evidence="2" id="KW-1185">Reference proteome</keyword>
<organism evidence="1 2">
    <name type="scientific">Hibiscus sabdariffa</name>
    <name type="common">roselle</name>
    <dbReference type="NCBI Taxonomy" id="183260"/>
    <lineage>
        <taxon>Eukaryota</taxon>
        <taxon>Viridiplantae</taxon>
        <taxon>Streptophyta</taxon>
        <taxon>Embryophyta</taxon>
        <taxon>Tracheophyta</taxon>
        <taxon>Spermatophyta</taxon>
        <taxon>Magnoliopsida</taxon>
        <taxon>eudicotyledons</taxon>
        <taxon>Gunneridae</taxon>
        <taxon>Pentapetalae</taxon>
        <taxon>rosids</taxon>
        <taxon>malvids</taxon>
        <taxon>Malvales</taxon>
        <taxon>Malvaceae</taxon>
        <taxon>Malvoideae</taxon>
        <taxon>Hibiscus</taxon>
    </lineage>
</organism>
<evidence type="ECO:0000313" key="2">
    <source>
        <dbReference type="Proteomes" id="UP001396334"/>
    </source>
</evidence>
<proteinExistence type="predicted"/>
<evidence type="ECO:0000313" key="1">
    <source>
        <dbReference type="EMBL" id="KAK8979157.1"/>
    </source>
</evidence>
<accession>A0ABR2NT49</accession>
<name>A0ABR2NT49_9ROSI</name>
<protein>
    <submittedName>
        <fullName evidence="1">Uncharacterized protein</fullName>
    </submittedName>
</protein>
<dbReference type="Proteomes" id="UP001396334">
    <property type="component" value="Unassembled WGS sequence"/>
</dbReference>
<gene>
    <name evidence="1" type="ORF">V6N11_009368</name>
</gene>
<comment type="caution">
    <text evidence="1">The sequence shown here is derived from an EMBL/GenBank/DDBJ whole genome shotgun (WGS) entry which is preliminary data.</text>
</comment>
<reference evidence="1 2" key="1">
    <citation type="journal article" date="2024" name="G3 (Bethesda)">
        <title>Genome assembly of Hibiscus sabdariffa L. provides insights into metabolisms of medicinal natural products.</title>
        <authorList>
            <person name="Kim T."/>
        </authorList>
    </citation>
    <scope>NUCLEOTIDE SEQUENCE [LARGE SCALE GENOMIC DNA]</scope>
    <source>
        <strain evidence="1">TK-2024</strain>
        <tissue evidence="1">Old leaves</tissue>
    </source>
</reference>
<sequence>MQPLVECSNKLEAFAYIDIDIVHEPRVTREASKGVDALMQNFEVGCPVELLNEFLGVTFYEEAKQVLQAMVTREEIKASLFAKEFTYY</sequence>
<dbReference type="EMBL" id="JBBPBN010000103">
    <property type="protein sequence ID" value="KAK8979157.1"/>
    <property type="molecule type" value="Genomic_DNA"/>
</dbReference>